<dbReference type="AlphaFoldDB" id="A0A437KA55"/>
<dbReference type="EMBL" id="RZTZ01000005">
    <property type="protein sequence ID" value="RVT61613.1"/>
    <property type="molecule type" value="Genomic_DNA"/>
</dbReference>
<dbReference type="RefSeq" id="WP_127739070.1">
    <property type="nucleotide sequence ID" value="NZ_JBBJSR010000003.1"/>
</dbReference>
<dbReference type="InterPro" id="IPR047928">
    <property type="entry name" value="Perm_prefix_1"/>
</dbReference>
<organism evidence="2 3">
    <name type="scientific">Niallia taxi</name>
    <dbReference type="NCBI Taxonomy" id="2499688"/>
    <lineage>
        <taxon>Bacteria</taxon>
        <taxon>Bacillati</taxon>
        <taxon>Bacillota</taxon>
        <taxon>Bacilli</taxon>
        <taxon>Bacillales</taxon>
        <taxon>Bacillaceae</taxon>
        <taxon>Niallia</taxon>
    </lineage>
</organism>
<gene>
    <name evidence="2" type="ORF">EM808_15330</name>
</gene>
<feature type="transmembrane region" description="Helical" evidence="1">
    <location>
        <begin position="78"/>
        <end position="97"/>
    </location>
</feature>
<sequence>MKQIEAFVNEAYHSVGGNKQEIAEIKAEMKNHLLEAVYELKEEGKSEEEAIEIAITRFGGEKEMRSIVRQLFQAQKTFAKWVLWLAVIVLFTSLALFEASKLYQQKNDIQNTNAATNMYTILQKDQNISEATKQKIVAIVQSTDHIAQVKIYNVHDLEAESGSPSIWANGKEADPNYKIERHVWAPQWLMNDNYMYVTSDWYIKMETIHMEGFIHIALFAGLAVYIVLFTIWAIVNAYHHRRLHIGWVIAFALFNVIGYLAYVLASKAHHQKLAENSLT</sequence>
<protein>
    <submittedName>
        <fullName evidence="2">Uncharacterized protein</fullName>
    </submittedName>
</protein>
<feature type="transmembrane region" description="Helical" evidence="1">
    <location>
        <begin position="244"/>
        <end position="265"/>
    </location>
</feature>
<comment type="caution">
    <text evidence="2">The sequence shown here is derived from an EMBL/GenBank/DDBJ whole genome shotgun (WGS) entry which is preliminary data.</text>
</comment>
<keyword evidence="3" id="KW-1185">Reference proteome</keyword>
<dbReference type="NCBIfam" id="NF038403">
    <property type="entry name" value="perm_prefix_1"/>
    <property type="match status" value="1"/>
</dbReference>
<feature type="transmembrane region" description="Helical" evidence="1">
    <location>
        <begin position="213"/>
        <end position="238"/>
    </location>
</feature>
<reference evidence="2 3" key="1">
    <citation type="submission" date="2019-01" db="EMBL/GenBank/DDBJ databases">
        <title>Bacillus sp. M5HDSG1-1, whole genome shotgun sequence.</title>
        <authorList>
            <person name="Tuo L."/>
        </authorList>
    </citation>
    <scope>NUCLEOTIDE SEQUENCE [LARGE SCALE GENOMIC DNA]</scope>
    <source>
        <strain evidence="2 3">M5HDSG1-1</strain>
    </source>
</reference>
<evidence type="ECO:0000313" key="3">
    <source>
        <dbReference type="Proteomes" id="UP000288024"/>
    </source>
</evidence>
<evidence type="ECO:0000313" key="2">
    <source>
        <dbReference type="EMBL" id="RVT61613.1"/>
    </source>
</evidence>
<dbReference type="Proteomes" id="UP000288024">
    <property type="component" value="Unassembled WGS sequence"/>
</dbReference>
<keyword evidence="1" id="KW-0472">Membrane</keyword>
<keyword evidence="1" id="KW-0812">Transmembrane</keyword>
<evidence type="ECO:0000256" key="1">
    <source>
        <dbReference type="SAM" id="Phobius"/>
    </source>
</evidence>
<keyword evidence="1" id="KW-1133">Transmembrane helix</keyword>
<proteinExistence type="predicted"/>
<name>A0A437KA55_9BACI</name>
<accession>A0A437KA55</accession>